<evidence type="ECO:0000313" key="2">
    <source>
        <dbReference type="EMBL" id="MQW39001.1"/>
    </source>
</evidence>
<dbReference type="RefSeq" id="WP_153495619.1">
    <property type="nucleotide sequence ID" value="NZ_CAXYUY010000004.1"/>
</dbReference>
<proteinExistence type="predicted"/>
<comment type="caution">
    <text evidence="2">The sequence shown here is derived from an EMBL/GenBank/DDBJ whole genome shotgun (WGS) entry which is preliminary data.</text>
</comment>
<feature type="transmembrane region" description="Helical" evidence="1">
    <location>
        <begin position="41"/>
        <end position="58"/>
    </location>
</feature>
<keyword evidence="1" id="KW-0812">Transmembrane</keyword>
<reference evidence="2 3" key="1">
    <citation type="submission" date="2019-10" db="EMBL/GenBank/DDBJ databases">
        <authorList>
            <person name="Dong K."/>
        </authorList>
    </citation>
    <scope>NUCLEOTIDE SEQUENCE [LARGE SCALE GENOMIC DNA]</scope>
    <source>
        <strain evidence="2 3">DSM 28960</strain>
    </source>
</reference>
<feature type="transmembrane region" description="Helical" evidence="1">
    <location>
        <begin position="65"/>
        <end position="86"/>
    </location>
</feature>
<dbReference type="OrthoDB" id="2190683at2"/>
<name>A0A7X1Z901_9LACT</name>
<dbReference type="EMBL" id="WITJ01000004">
    <property type="protein sequence ID" value="MQW39001.1"/>
    <property type="molecule type" value="Genomic_DNA"/>
</dbReference>
<accession>A0A7X1Z901</accession>
<gene>
    <name evidence="2" type="ORF">GHI93_03410</name>
</gene>
<evidence type="ECO:0008006" key="4">
    <source>
        <dbReference type="Google" id="ProtNLM"/>
    </source>
</evidence>
<keyword evidence="3" id="KW-1185">Reference proteome</keyword>
<evidence type="ECO:0000256" key="1">
    <source>
        <dbReference type="SAM" id="Phobius"/>
    </source>
</evidence>
<evidence type="ECO:0000313" key="3">
    <source>
        <dbReference type="Proteomes" id="UP000439550"/>
    </source>
</evidence>
<sequence length="293" mass="34331">MKKSLLSQLENKISLEMVVSFTLTMYLIQELVFYNILSGDIFYVSVLLTFLGLILGLLSTSFMLLSSSIIVIFLGAFLLFFEPIIMPTNFKLFLIVVIPVYATIAYYMKKSVYIRKLLSFREDDIRGYLKYRDPLTGYRTVESFFSKYPEFISSLSNVNHADSRVVVASLFYVDFYDQYFYRSKESTDQLIRDMGKVLLDKRNPEELFFYMKKGAFVVLSIIYDNEQERKSILDRNKITKESLNTLFFKTNIVQGITIRQSECFITRKTTLTADQVLHYLYRRAETDLAVEYI</sequence>
<keyword evidence="1" id="KW-1133">Transmembrane helix</keyword>
<feature type="transmembrane region" description="Helical" evidence="1">
    <location>
        <begin position="92"/>
        <end position="108"/>
    </location>
</feature>
<dbReference type="Proteomes" id="UP000439550">
    <property type="component" value="Unassembled WGS sequence"/>
</dbReference>
<feature type="transmembrane region" description="Helical" evidence="1">
    <location>
        <begin position="12"/>
        <end position="29"/>
    </location>
</feature>
<organism evidence="2 3">
    <name type="scientific">Lactococcus hircilactis</name>
    <dbReference type="NCBI Taxonomy" id="1494462"/>
    <lineage>
        <taxon>Bacteria</taxon>
        <taxon>Bacillati</taxon>
        <taxon>Bacillota</taxon>
        <taxon>Bacilli</taxon>
        <taxon>Lactobacillales</taxon>
        <taxon>Streptococcaceae</taxon>
        <taxon>Lactococcus</taxon>
    </lineage>
</organism>
<dbReference type="AlphaFoldDB" id="A0A7X1Z901"/>
<protein>
    <recommendedName>
        <fullName evidence="4">GGDEF domain-containing protein</fullName>
    </recommendedName>
</protein>
<keyword evidence="1" id="KW-0472">Membrane</keyword>